<dbReference type="PANTHER" id="PTHR23015">
    <property type="entry name" value="UNCHARACTERIZED C.ELEGANS PROTEIN"/>
    <property type="match status" value="1"/>
</dbReference>
<evidence type="ECO:0000259" key="1">
    <source>
        <dbReference type="PROSITE" id="PS50181"/>
    </source>
</evidence>
<dbReference type="AGR" id="WB:WBGene00022478"/>
<dbReference type="SUPFAM" id="SSF81383">
    <property type="entry name" value="F-box domain"/>
    <property type="match status" value="1"/>
</dbReference>
<sequence>MSAKRLTLLDLPITVANHVLEKLEIEELLTCRKVCRTLRTAVDKLGAHFTNLRVWLQSNRVSIDLDRITITYSSSSLGGTYVKCDYRRRKKKYIRDDNYLKIAFNDLKIFQKHASCLMIQTILEGKDREYVVHSLVDVLKEEENIHMKTIRLHHDLSIDDMLLILPLFNSQTLRSIELGGMFSDHEFKRITHLDQWKKAKHFNFWDSWFKFQPIEHFLHFEEFTFDTQDFPIQNVIKIRDDLLQRCTFQKCTITFLKINFTPLEFARIFQPDYAGGDDFTLEYSNGKSRFDISFGDSEFCDMWMFKMKRC</sequence>
<reference evidence="2 3" key="1">
    <citation type="journal article" date="1998" name="Science">
        <title>Genome sequence of the nematode C. elegans: a platform for investigating biology.</title>
        <authorList>
            <consortium name="The C. elegans sequencing consortium"/>
            <person name="Sulson J.E."/>
            <person name="Waterston R."/>
        </authorList>
    </citation>
    <scope>NUCLEOTIDE SEQUENCE [LARGE SCALE GENOMIC DNA]</scope>
    <source>
        <strain evidence="2 3">Bristol N2</strain>
    </source>
</reference>
<dbReference type="FunCoup" id="Q966E4">
    <property type="interactions" value="32"/>
</dbReference>
<dbReference type="PhylomeDB" id="Q966E4"/>
<evidence type="ECO:0000313" key="2">
    <source>
        <dbReference type="EMBL" id="CCD73911.1"/>
    </source>
</evidence>
<dbReference type="Bgee" id="WBGene00022478">
    <property type="expression patterns" value="Expressed in adult organism"/>
</dbReference>
<dbReference type="AlphaFoldDB" id="Q966E4"/>
<dbReference type="UCSC" id="Y119D3A.3">
    <property type="organism name" value="c. elegans"/>
</dbReference>
<evidence type="ECO:0000313" key="4">
    <source>
        <dbReference type="WormBase" id="Y119D3A.3"/>
    </source>
</evidence>
<dbReference type="Pfam" id="PF01827">
    <property type="entry name" value="FTH"/>
    <property type="match status" value="1"/>
</dbReference>
<dbReference type="PROSITE" id="PS50181">
    <property type="entry name" value="FBOX"/>
    <property type="match status" value="1"/>
</dbReference>
<dbReference type="GeneID" id="191034"/>
<organism evidence="2 3">
    <name type="scientific">Caenorhabditis elegans</name>
    <dbReference type="NCBI Taxonomy" id="6239"/>
    <lineage>
        <taxon>Eukaryota</taxon>
        <taxon>Metazoa</taxon>
        <taxon>Ecdysozoa</taxon>
        <taxon>Nematoda</taxon>
        <taxon>Chromadorea</taxon>
        <taxon>Rhabditida</taxon>
        <taxon>Rhabditina</taxon>
        <taxon>Rhabditomorpha</taxon>
        <taxon>Rhabditoidea</taxon>
        <taxon>Rhabditidae</taxon>
        <taxon>Peloderinae</taxon>
        <taxon>Caenorhabditis</taxon>
    </lineage>
</organism>
<dbReference type="InterPro" id="IPR036047">
    <property type="entry name" value="F-box-like_dom_sf"/>
</dbReference>
<dbReference type="OrthoDB" id="2095648at2759"/>
<dbReference type="SMR" id="Q966E4"/>
<gene>
    <name evidence="2 4" type="primary">fbxa-35</name>
    <name evidence="2" type="ORF">CELE_Y119D3A.3</name>
    <name evidence="4" type="ORF">Y119D3A.3</name>
</gene>
<dbReference type="KEGG" id="cel:CELE_Y119D3A.3"/>
<dbReference type="InParanoid" id="Q966E4"/>
<dbReference type="Pfam" id="PF00646">
    <property type="entry name" value="F-box"/>
    <property type="match status" value="1"/>
</dbReference>
<dbReference type="InterPro" id="IPR040161">
    <property type="entry name" value="FB224"/>
</dbReference>
<proteinExistence type="predicted"/>
<dbReference type="PaxDb" id="6239-Y119D3A.3"/>
<dbReference type="HOGENOM" id="CLU_030831_3_1_1"/>
<dbReference type="WormBase" id="Y119D3A.3">
    <property type="protein sequence ID" value="CE23399"/>
    <property type="gene ID" value="WBGene00022478"/>
    <property type="gene designation" value="fbxa-35"/>
</dbReference>
<dbReference type="InterPro" id="IPR002900">
    <property type="entry name" value="DUF38/FTH_CAE_spp"/>
</dbReference>
<feature type="domain" description="F-box" evidence="1">
    <location>
        <begin position="5"/>
        <end position="52"/>
    </location>
</feature>
<name>Q966E4_CAEEL</name>
<dbReference type="SMART" id="SM00256">
    <property type="entry name" value="FBOX"/>
    <property type="match status" value="1"/>
</dbReference>
<dbReference type="OMA" id="CISINMG"/>
<dbReference type="InterPro" id="IPR001810">
    <property type="entry name" value="F-box_dom"/>
</dbReference>
<dbReference type="PANTHER" id="PTHR23015:SF4">
    <property type="entry name" value="DUF38 DOMAIN-CONTAINING PROTEIN-RELATED"/>
    <property type="match status" value="1"/>
</dbReference>
<dbReference type="CTD" id="191034"/>
<keyword evidence="3" id="KW-1185">Reference proteome</keyword>
<dbReference type="Proteomes" id="UP000001940">
    <property type="component" value="Chromosome III"/>
</dbReference>
<accession>Q966E4</accession>
<dbReference type="RefSeq" id="NP_497375.1">
    <property type="nucleotide sequence ID" value="NM_064974.3"/>
</dbReference>
<evidence type="ECO:0000313" key="3">
    <source>
        <dbReference type="Proteomes" id="UP000001940"/>
    </source>
</evidence>
<dbReference type="EMBL" id="BX284603">
    <property type="protein sequence ID" value="CCD73911.1"/>
    <property type="molecule type" value="Genomic_DNA"/>
</dbReference>
<protein>
    <submittedName>
        <fullName evidence="2">F-box domain-containing protein</fullName>
    </submittedName>
</protein>